<comment type="caution">
    <text evidence="1">The sequence shown here is derived from an EMBL/GenBank/DDBJ whole genome shotgun (WGS) entry which is preliminary data.</text>
</comment>
<gene>
    <name evidence="1" type="ORF">C7I84_18905</name>
</gene>
<protein>
    <submittedName>
        <fullName evidence="1">Uncharacterized protein</fullName>
    </submittedName>
</protein>
<name>A0A2P7S3D9_9HYPH</name>
<accession>A0A2P7S3D9</accession>
<evidence type="ECO:0000313" key="2">
    <source>
        <dbReference type="Proteomes" id="UP000241229"/>
    </source>
</evidence>
<keyword evidence="2" id="KW-1185">Reference proteome</keyword>
<organism evidence="1 2">
    <name type="scientific">Kumtagia ephedrae</name>
    <dbReference type="NCBI Taxonomy" id="2116701"/>
    <lineage>
        <taxon>Bacteria</taxon>
        <taxon>Pseudomonadati</taxon>
        <taxon>Pseudomonadota</taxon>
        <taxon>Alphaproteobacteria</taxon>
        <taxon>Hyphomicrobiales</taxon>
        <taxon>Phyllobacteriaceae</taxon>
        <taxon>Kumtagia</taxon>
    </lineage>
</organism>
<dbReference type="Proteomes" id="UP000241229">
    <property type="component" value="Unassembled WGS sequence"/>
</dbReference>
<reference evidence="1 2" key="1">
    <citation type="submission" date="2018-03" db="EMBL/GenBank/DDBJ databases">
        <title>The draft genome of Mesorhizobium sp. 6GN-30.</title>
        <authorList>
            <person name="Liu L."/>
            <person name="Li L."/>
            <person name="Wang T."/>
            <person name="Zhang X."/>
            <person name="Liang L."/>
        </authorList>
    </citation>
    <scope>NUCLEOTIDE SEQUENCE [LARGE SCALE GENOMIC DNA]</scope>
    <source>
        <strain evidence="1 2">6GN30</strain>
    </source>
</reference>
<evidence type="ECO:0000313" key="1">
    <source>
        <dbReference type="EMBL" id="PSJ56949.1"/>
    </source>
</evidence>
<sequence>MRSIVRHAAHSAITRSGIINIPVLAEEIRRRNTRENAALEDIEYELLRLAQRLNAAIEFDRRAAGVVMPTGIGDGMSTLPMVPAAPARD</sequence>
<proteinExistence type="predicted"/>
<dbReference type="AlphaFoldDB" id="A0A2P7S3D9"/>
<dbReference type="EMBL" id="PXYK01000019">
    <property type="protein sequence ID" value="PSJ56949.1"/>
    <property type="molecule type" value="Genomic_DNA"/>
</dbReference>